<dbReference type="EMBL" id="BMHQ01000007">
    <property type="protein sequence ID" value="GGE19046.1"/>
    <property type="molecule type" value="Genomic_DNA"/>
</dbReference>
<name>A0A8J2VHX2_9BACL</name>
<dbReference type="RefSeq" id="WP_188647869.1">
    <property type="nucleotide sequence ID" value="NZ_BMHQ01000007.1"/>
</dbReference>
<evidence type="ECO:0000313" key="3">
    <source>
        <dbReference type="Proteomes" id="UP000625210"/>
    </source>
</evidence>
<evidence type="ECO:0000256" key="1">
    <source>
        <dbReference type="SAM" id="MobiDB-lite"/>
    </source>
</evidence>
<organism evidence="2 3">
    <name type="scientific">Marinithermofilum abyssi</name>
    <dbReference type="NCBI Taxonomy" id="1571185"/>
    <lineage>
        <taxon>Bacteria</taxon>
        <taxon>Bacillati</taxon>
        <taxon>Bacillota</taxon>
        <taxon>Bacilli</taxon>
        <taxon>Bacillales</taxon>
        <taxon>Thermoactinomycetaceae</taxon>
        <taxon>Marinithermofilum</taxon>
    </lineage>
</organism>
<dbReference type="Proteomes" id="UP000625210">
    <property type="component" value="Unassembled WGS sequence"/>
</dbReference>
<comment type="caution">
    <text evidence="2">The sequence shown here is derived from an EMBL/GenBank/DDBJ whole genome shotgun (WGS) entry which is preliminary data.</text>
</comment>
<evidence type="ECO:0000313" key="2">
    <source>
        <dbReference type="EMBL" id="GGE19046.1"/>
    </source>
</evidence>
<protein>
    <submittedName>
        <fullName evidence="2">Uncharacterized protein</fullName>
    </submittedName>
</protein>
<gene>
    <name evidence="2" type="ORF">GCM10011571_21200</name>
</gene>
<feature type="region of interest" description="Disordered" evidence="1">
    <location>
        <begin position="96"/>
        <end position="117"/>
    </location>
</feature>
<dbReference type="AlphaFoldDB" id="A0A8J2VHX2"/>
<keyword evidence="3" id="KW-1185">Reference proteome</keyword>
<proteinExistence type="predicted"/>
<reference evidence="2" key="1">
    <citation type="journal article" date="2014" name="Int. J. Syst. Evol. Microbiol.">
        <title>Complete genome sequence of Corynebacterium casei LMG S-19264T (=DSM 44701T), isolated from a smear-ripened cheese.</title>
        <authorList>
            <consortium name="US DOE Joint Genome Institute (JGI-PGF)"/>
            <person name="Walter F."/>
            <person name="Albersmeier A."/>
            <person name="Kalinowski J."/>
            <person name="Ruckert C."/>
        </authorList>
    </citation>
    <scope>NUCLEOTIDE SEQUENCE</scope>
    <source>
        <strain evidence="2">CGMCC 1.15179</strain>
    </source>
</reference>
<reference evidence="2" key="2">
    <citation type="submission" date="2020-09" db="EMBL/GenBank/DDBJ databases">
        <authorList>
            <person name="Sun Q."/>
            <person name="Zhou Y."/>
        </authorList>
    </citation>
    <scope>NUCLEOTIDE SEQUENCE</scope>
    <source>
        <strain evidence="2">CGMCC 1.15179</strain>
    </source>
</reference>
<sequence>MKDHTPSKKDFANMINQLVGEKVMTERKLDLLLEQAKKSYEQQGVNGLFDYMREVTQAPVDNQQMKLLMDTMIQSGEPSRAFDRLSQQQWLSPKMIKELEKGLSPQSHTGRRNRKKK</sequence>
<accession>A0A8J2VHX2</accession>